<evidence type="ECO:0000313" key="2">
    <source>
        <dbReference type="Proteomes" id="UP001596170"/>
    </source>
</evidence>
<keyword evidence="2" id="KW-1185">Reference proteome</keyword>
<dbReference type="RefSeq" id="WP_377733068.1">
    <property type="nucleotide sequence ID" value="NZ_JBHSRI010000005.1"/>
</dbReference>
<comment type="caution">
    <text evidence="1">The sequence shown here is derived from an EMBL/GenBank/DDBJ whole genome shotgun (WGS) entry which is preliminary data.</text>
</comment>
<sequence length="68" mass="8103">MIKTEEAYQYALKRMNEDVQIIKDQRTHFEKLGLTEEQVTKALQPSFAFHNQLKEEIASYEKTLNQKE</sequence>
<name>A0ABW1L4R4_9BACL</name>
<dbReference type="Proteomes" id="UP001596170">
    <property type="component" value="Unassembled WGS sequence"/>
</dbReference>
<protein>
    <submittedName>
        <fullName evidence="1">Uncharacterized protein</fullName>
    </submittedName>
</protein>
<organism evidence="1 2">
    <name type="scientific">Paenisporosarcina macmurdoensis</name>
    <dbReference type="NCBI Taxonomy" id="212659"/>
    <lineage>
        <taxon>Bacteria</taxon>
        <taxon>Bacillati</taxon>
        <taxon>Bacillota</taxon>
        <taxon>Bacilli</taxon>
        <taxon>Bacillales</taxon>
        <taxon>Caryophanaceae</taxon>
        <taxon>Paenisporosarcina</taxon>
    </lineage>
</organism>
<proteinExistence type="predicted"/>
<dbReference type="EMBL" id="JBHSRI010000005">
    <property type="protein sequence ID" value="MFC6038971.1"/>
    <property type="molecule type" value="Genomic_DNA"/>
</dbReference>
<accession>A0ABW1L4R4</accession>
<evidence type="ECO:0000313" key="1">
    <source>
        <dbReference type="EMBL" id="MFC6038971.1"/>
    </source>
</evidence>
<gene>
    <name evidence="1" type="ORF">ACFPYN_05825</name>
</gene>
<reference evidence="2" key="1">
    <citation type="journal article" date="2019" name="Int. J. Syst. Evol. Microbiol.">
        <title>The Global Catalogue of Microorganisms (GCM) 10K type strain sequencing project: providing services to taxonomists for standard genome sequencing and annotation.</title>
        <authorList>
            <consortium name="The Broad Institute Genomics Platform"/>
            <consortium name="The Broad Institute Genome Sequencing Center for Infectious Disease"/>
            <person name="Wu L."/>
            <person name="Ma J."/>
        </authorList>
    </citation>
    <scope>NUCLEOTIDE SEQUENCE [LARGE SCALE GENOMIC DNA]</scope>
    <source>
        <strain evidence="2">CCUG 54527</strain>
    </source>
</reference>